<feature type="region of interest" description="Disordered" evidence="1">
    <location>
        <begin position="745"/>
        <end position="775"/>
    </location>
</feature>
<dbReference type="RefSeq" id="XP_005537730.1">
    <property type="nucleotide sequence ID" value="XM_005537673.1"/>
</dbReference>
<dbReference type="GO" id="GO:0016036">
    <property type="term" value="P:cellular response to phosphate starvation"/>
    <property type="evidence" value="ECO:0007669"/>
    <property type="project" value="InterPro"/>
</dbReference>
<dbReference type="HOGENOM" id="CLU_361081_0_0_1"/>
<dbReference type="GeneID" id="16995855"/>
<dbReference type="OMA" id="WGIEPFP"/>
<feature type="domain" description="SPX" evidence="2">
    <location>
        <begin position="1"/>
        <end position="731"/>
    </location>
</feature>
<feature type="compositionally biased region" description="Polar residues" evidence="1">
    <location>
        <begin position="201"/>
        <end position="210"/>
    </location>
</feature>
<dbReference type="InterPro" id="IPR031142">
    <property type="entry name" value="SPX_prot"/>
</dbReference>
<dbReference type="KEGG" id="cme:CYME_CMP022C"/>
<dbReference type="AlphaFoldDB" id="M1V9R1"/>
<feature type="region of interest" description="Disordered" evidence="1">
    <location>
        <begin position="358"/>
        <end position="383"/>
    </location>
</feature>
<evidence type="ECO:0000313" key="3">
    <source>
        <dbReference type="EMBL" id="BAM81694.1"/>
    </source>
</evidence>
<dbReference type="CDD" id="cd14447">
    <property type="entry name" value="SPX"/>
    <property type="match status" value="1"/>
</dbReference>
<dbReference type="InterPro" id="IPR004331">
    <property type="entry name" value="SPX_dom"/>
</dbReference>
<proteinExistence type="predicted"/>
<feature type="compositionally biased region" description="Acidic residues" evidence="1">
    <location>
        <begin position="752"/>
        <end position="761"/>
    </location>
</feature>
<dbReference type="OrthoDB" id="6493944at2759"/>
<evidence type="ECO:0000256" key="1">
    <source>
        <dbReference type="SAM" id="MobiDB-lite"/>
    </source>
</evidence>
<dbReference type="PANTHER" id="PTHR45978:SF7">
    <property type="entry name" value="SPX DOMAIN-CONTAINING PROTEIN 4"/>
    <property type="match status" value="1"/>
</dbReference>
<name>M1V9R1_CYAM1</name>
<feature type="region of interest" description="Disordered" evidence="1">
    <location>
        <begin position="489"/>
        <end position="565"/>
    </location>
</feature>
<evidence type="ECO:0000313" key="4">
    <source>
        <dbReference type="Proteomes" id="UP000007014"/>
    </source>
</evidence>
<sequence length="775" mass="83592">MKFSKQLMYNAVAEWREHYLDYSELKKYISRLGSVRQQLRKYGAGDPAMSCSPLREVTLAIWIRGDAVCGRGASSSTASVSSPPPEEEIEVDTLHARATARIAPLRSPVEHGSWGAEAVALAPETADGAGAAPHAQTDAKFERLPSDAASAPSTGLEHHATEQERARLARVSVISAGSEDIEQRTRASVWMHAIGNEKQVSGGISAQASTAVEPRSASPGDCSESARGATRMPSGVSQVSESPGWVEDHAERLRVADMASSGGASAANDSRTRNRNTVTKNDNDNDDHDDDDDESDDDDDDDDDHIGDPGGNALRSQHSFSVTGCVPDSLRGFPSAGENAGHRDAPCPAARVPLNGAQTAPAEDEAASPSVHQDAHAAGTARAADAHVTALNLTPAMHTDTYPRPLASPLASTGDTSAAAIERRESRSARLAPALRKTASANVLYELEHGAPRHAPSDYFAAAPERSANACSSAAPPPLQLARPLPGAALREDASARRDAPGTSPRTSVGSDRASPACYPASAVRSKPVHERTPLLGEIIPPRTPPAQDRNETPPGACCNKRPPSRFQTAETTHTLAYSSPLAAPVVAVPQRSTLASRNPTMRAQPWNGALPSTPLMSSEQWAQSHREAFWRMERRFFERLHIEAVKVDAFFCAMERELERISQALAVDAEASLRRQDQQRLALLRQRYREHYVEIMELVNFIELNATGFEKILKKHDKVTGLQTKAVFQRQVLQTFTFYQAAQQTRQTDTHDDDDFDEEDDHHAGNGAPTSSGH</sequence>
<feature type="compositionally biased region" description="Acidic residues" evidence="1">
    <location>
        <begin position="284"/>
        <end position="305"/>
    </location>
</feature>
<feature type="compositionally biased region" description="Basic and acidic residues" evidence="1">
    <location>
        <begin position="490"/>
        <end position="500"/>
    </location>
</feature>
<feature type="region of interest" description="Disordered" evidence="1">
    <location>
        <begin position="400"/>
        <end position="427"/>
    </location>
</feature>
<dbReference type="Proteomes" id="UP000007014">
    <property type="component" value="Chromosome 16"/>
</dbReference>
<dbReference type="EMBL" id="AP006498">
    <property type="protein sequence ID" value="BAM81694.1"/>
    <property type="molecule type" value="Genomic_DNA"/>
</dbReference>
<dbReference type="PANTHER" id="PTHR45978">
    <property type="entry name" value="SPX DOMAIN-CONTAINING PROTEIN 3"/>
    <property type="match status" value="1"/>
</dbReference>
<keyword evidence="4" id="KW-1185">Reference proteome</keyword>
<accession>M1V9R1</accession>
<feature type="region of interest" description="Disordered" evidence="1">
    <location>
        <begin position="258"/>
        <end position="319"/>
    </location>
</feature>
<dbReference type="Gramene" id="CMP022CT">
    <property type="protein sequence ID" value="CMP022CT"/>
    <property type="gene ID" value="CMP022C"/>
</dbReference>
<gene>
    <name evidence="3" type="ORF">CYME_CMP022C</name>
</gene>
<organism evidence="3 4">
    <name type="scientific">Cyanidioschyzon merolae (strain NIES-3377 / 10D)</name>
    <name type="common">Unicellular red alga</name>
    <dbReference type="NCBI Taxonomy" id="280699"/>
    <lineage>
        <taxon>Eukaryota</taxon>
        <taxon>Rhodophyta</taxon>
        <taxon>Bangiophyceae</taxon>
        <taxon>Cyanidiales</taxon>
        <taxon>Cyanidiaceae</taxon>
        <taxon>Cyanidioschyzon</taxon>
    </lineage>
</organism>
<dbReference type="PROSITE" id="PS51382">
    <property type="entry name" value="SPX"/>
    <property type="match status" value="1"/>
</dbReference>
<protein>
    <recommendedName>
        <fullName evidence="2">SPX domain-containing protein</fullName>
    </recommendedName>
</protein>
<reference evidence="3 4" key="1">
    <citation type="journal article" date="2004" name="Nature">
        <title>Genome sequence of the ultrasmall unicellular red alga Cyanidioschyzon merolae 10D.</title>
        <authorList>
            <person name="Matsuzaki M."/>
            <person name="Misumi O."/>
            <person name="Shin-i T."/>
            <person name="Maruyama S."/>
            <person name="Takahara M."/>
            <person name="Miyagishima S."/>
            <person name="Mori T."/>
            <person name="Nishida K."/>
            <person name="Yagisawa F."/>
            <person name="Nishida K."/>
            <person name="Yoshida Y."/>
            <person name="Nishimura Y."/>
            <person name="Nakao S."/>
            <person name="Kobayashi T."/>
            <person name="Momoyama Y."/>
            <person name="Higashiyama T."/>
            <person name="Minoda A."/>
            <person name="Sano M."/>
            <person name="Nomoto H."/>
            <person name="Oishi K."/>
            <person name="Hayashi H."/>
            <person name="Ohta F."/>
            <person name="Nishizaka S."/>
            <person name="Haga S."/>
            <person name="Miura S."/>
            <person name="Morishita T."/>
            <person name="Kabeya Y."/>
            <person name="Terasawa K."/>
            <person name="Suzuki Y."/>
            <person name="Ishii Y."/>
            <person name="Asakawa S."/>
            <person name="Takano H."/>
            <person name="Ohta N."/>
            <person name="Kuroiwa H."/>
            <person name="Tanaka K."/>
            <person name="Shimizu N."/>
            <person name="Sugano S."/>
            <person name="Sato N."/>
            <person name="Nozaki H."/>
            <person name="Ogasawara N."/>
            <person name="Kohara Y."/>
            <person name="Kuroiwa T."/>
        </authorList>
    </citation>
    <scope>NUCLEOTIDE SEQUENCE [LARGE SCALE GENOMIC DNA]</scope>
    <source>
        <strain evidence="3 4">10D</strain>
    </source>
</reference>
<reference evidence="3 4" key="2">
    <citation type="journal article" date="2007" name="BMC Biol.">
        <title>A 100%-complete sequence reveals unusually simple genomic features in the hot-spring red alga Cyanidioschyzon merolae.</title>
        <authorList>
            <person name="Nozaki H."/>
            <person name="Takano H."/>
            <person name="Misumi O."/>
            <person name="Terasawa K."/>
            <person name="Matsuzaki M."/>
            <person name="Maruyama S."/>
            <person name="Nishida K."/>
            <person name="Yagisawa F."/>
            <person name="Yoshida Y."/>
            <person name="Fujiwara T."/>
            <person name="Takio S."/>
            <person name="Tamura K."/>
            <person name="Chung S.J."/>
            <person name="Nakamura S."/>
            <person name="Kuroiwa H."/>
            <person name="Tanaka K."/>
            <person name="Sato N."/>
            <person name="Kuroiwa T."/>
        </authorList>
    </citation>
    <scope>NUCLEOTIDE SEQUENCE [LARGE SCALE GENOMIC DNA]</scope>
    <source>
        <strain evidence="3 4">10D</strain>
    </source>
</reference>
<evidence type="ECO:0000259" key="2">
    <source>
        <dbReference type="PROSITE" id="PS51382"/>
    </source>
</evidence>
<dbReference type="Pfam" id="PF03105">
    <property type="entry name" value="SPX"/>
    <property type="match status" value="2"/>
</dbReference>
<feature type="region of interest" description="Disordered" evidence="1">
    <location>
        <begin position="201"/>
        <end position="245"/>
    </location>
</feature>